<keyword evidence="3" id="KW-1003">Cell membrane</keyword>
<feature type="transmembrane region" description="Helical" evidence="7">
    <location>
        <begin position="326"/>
        <end position="348"/>
    </location>
</feature>
<reference evidence="9 10" key="1">
    <citation type="submission" date="2017-10" db="EMBL/GenBank/DDBJ databases">
        <title>genome sequences of Staph epi in chlorhexidine trial.</title>
        <authorList>
            <person name="Greninger A.L."/>
            <person name="Addetia A."/>
            <person name="Qin X."/>
            <person name="Zerr D."/>
        </authorList>
    </citation>
    <scope>NUCLEOTIDE SEQUENCE [LARGE SCALE GENOMIC DNA]</scope>
    <source>
        <strain evidence="9 10">SCH-17</strain>
    </source>
</reference>
<feature type="transmembrane region" description="Helical" evidence="7">
    <location>
        <begin position="235"/>
        <end position="252"/>
    </location>
</feature>
<evidence type="ECO:0000256" key="6">
    <source>
        <dbReference type="ARBA" id="ARBA00023136"/>
    </source>
</evidence>
<feature type="transmembrane region" description="Helical" evidence="7">
    <location>
        <begin position="36"/>
        <end position="61"/>
    </location>
</feature>
<dbReference type="Proteomes" id="UP000228502">
    <property type="component" value="Unassembled WGS sequence"/>
</dbReference>
<dbReference type="RefSeq" id="WP_001830458.1">
    <property type="nucleotide sequence ID" value="NZ_CABHIX010000002.1"/>
</dbReference>
<accession>A0AAE5QZ25</accession>
<dbReference type="Gene3D" id="1.20.1250.20">
    <property type="entry name" value="MFS general substrate transporter like domains"/>
    <property type="match status" value="1"/>
</dbReference>
<dbReference type="PANTHER" id="PTHR43124:SF8">
    <property type="entry name" value="INNER MEMBRANE TRANSPORT PROTEIN YDHP"/>
    <property type="match status" value="1"/>
</dbReference>
<feature type="transmembrane region" description="Helical" evidence="7">
    <location>
        <begin position="73"/>
        <end position="91"/>
    </location>
</feature>
<proteinExistence type="predicted"/>
<keyword evidence="2" id="KW-0813">Transport</keyword>
<keyword evidence="4 7" id="KW-0812">Transmembrane</keyword>
<dbReference type="AlphaFoldDB" id="A0AAE5QZ25"/>
<feature type="transmembrane region" description="Helical" evidence="7">
    <location>
        <begin position="204"/>
        <end position="223"/>
    </location>
</feature>
<dbReference type="CDD" id="cd17324">
    <property type="entry name" value="MFS_NepI_like"/>
    <property type="match status" value="1"/>
</dbReference>
<evidence type="ECO:0000313" key="9">
    <source>
        <dbReference type="EMBL" id="PIH11093.1"/>
    </source>
</evidence>
<dbReference type="EMBL" id="PEJG01000002">
    <property type="protein sequence ID" value="PIH11093.1"/>
    <property type="molecule type" value="Genomic_DNA"/>
</dbReference>
<dbReference type="InterPro" id="IPR020846">
    <property type="entry name" value="MFS_dom"/>
</dbReference>
<feature type="transmembrane region" description="Helical" evidence="7">
    <location>
        <begin position="273"/>
        <end position="306"/>
    </location>
</feature>
<dbReference type="InterPro" id="IPR050189">
    <property type="entry name" value="MFS_Efflux_Transporters"/>
</dbReference>
<dbReference type="GO" id="GO:0022857">
    <property type="term" value="F:transmembrane transporter activity"/>
    <property type="evidence" value="ECO:0007669"/>
    <property type="project" value="InterPro"/>
</dbReference>
<feature type="transmembrane region" description="Helical" evidence="7">
    <location>
        <begin position="135"/>
        <end position="157"/>
    </location>
</feature>
<comment type="caution">
    <text evidence="9">The sequence shown here is derived from an EMBL/GenBank/DDBJ whole genome shotgun (WGS) entry which is preliminary data.</text>
</comment>
<dbReference type="PROSITE" id="PS50850">
    <property type="entry name" value="MFS"/>
    <property type="match status" value="1"/>
</dbReference>
<evidence type="ECO:0000259" key="8">
    <source>
        <dbReference type="PROSITE" id="PS50850"/>
    </source>
</evidence>
<comment type="subcellular location">
    <subcellularLocation>
        <location evidence="1">Cell membrane</location>
        <topology evidence="1">Multi-pass membrane protein</topology>
    </subcellularLocation>
</comment>
<feature type="transmembrane region" description="Helical" evidence="7">
    <location>
        <begin position="103"/>
        <end position="123"/>
    </location>
</feature>
<keyword evidence="6 7" id="KW-0472">Membrane</keyword>
<dbReference type="SUPFAM" id="SSF103473">
    <property type="entry name" value="MFS general substrate transporter"/>
    <property type="match status" value="1"/>
</dbReference>
<evidence type="ECO:0000256" key="2">
    <source>
        <dbReference type="ARBA" id="ARBA00022448"/>
    </source>
</evidence>
<dbReference type="InterPro" id="IPR036259">
    <property type="entry name" value="MFS_trans_sf"/>
</dbReference>
<feature type="transmembrane region" description="Helical" evidence="7">
    <location>
        <begin position="7"/>
        <end position="30"/>
    </location>
</feature>
<evidence type="ECO:0000256" key="5">
    <source>
        <dbReference type="ARBA" id="ARBA00022989"/>
    </source>
</evidence>
<protein>
    <submittedName>
        <fullName evidence="9">MFS transporter</fullName>
    </submittedName>
</protein>
<name>A0AAE5QZ25_STAEP</name>
<evidence type="ECO:0000313" key="10">
    <source>
        <dbReference type="Proteomes" id="UP000228502"/>
    </source>
</evidence>
<dbReference type="Pfam" id="PF07690">
    <property type="entry name" value="MFS_1"/>
    <property type="match status" value="1"/>
</dbReference>
<feature type="domain" description="Major facilitator superfamily (MFS) profile" evidence="8">
    <location>
        <begin position="7"/>
        <end position="377"/>
    </location>
</feature>
<evidence type="ECO:0000256" key="4">
    <source>
        <dbReference type="ARBA" id="ARBA00022692"/>
    </source>
</evidence>
<gene>
    <name evidence="9" type="ORF">CTJ08_01920</name>
</gene>
<dbReference type="InterPro" id="IPR011701">
    <property type="entry name" value="MFS"/>
</dbReference>
<feature type="transmembrane region" description="Helical" evidence="7">
    <location>
        <begin position="163"/>
        <end position="183"/>
    </location>
</feature>
<feature type="transmembrane region" description="Helical" evidence="7">
    <location>
        <begin position="355"/>
        <end position="373"/>
    </location>
</feature>
<evidence type="ECO:0000256" key="1">
    <source>
        <dbReference type="ARBA" id="ARBA00004651"/>
    </source>
</evidence>
<keyword evidence="5 7" id="KW-1133">Transmembrane helix</keyword>
<evidence type="ECO:0000256" key="7">
    <source>
        <dbReference type="SAM" id="Phobius"/>
    </source>
</evidence>
<evidence type="ECO:0000256" key="3">
    <source>
        <dbReference type="ARBA" id="ARBA00022475"/>
    </source>
</evidence>
<sequence>MSTYKIITIIGFLTMFIVGVSDLIIVGMISEMSKEFHISVSFIGQLVTIYAISFSILSPILTRLTRNINDKKVLVYSLVIFILLTLITTIVENYISLCIVRVMLAGIASLITVKLMSTGANMVPIESKSSVIANIYVGFSAANILGIPIGTLIASYYDWKIPFYIIATITFLCLLSVIYFIPVNIKHDKNNTKKYTVTNYRGTVMMLCFLLFMMISNSILYTYLEPLVRRNGHDIFIVSLCLFLSGIAGVLGSKLGNALSEKRGYCRSGNMIILIYVLSIIFILFMGQNVIVLTLCVFTWNLFHWGTNPTVQYGLLKFLRGDPSQILSYDISILNLGIGLGSFVGGILFSIDNSFNLSIITSILLAILSSLLLKGASHSENENPF</sequence>
<dbReference type="GO" id="GO:0005886">
    <property type="term" value="C:plasma membrane"/>
    <property type="evidence" value="ECO:0007669"/>
    <property type="project" value="UniProtKB-SubCell"/>
</dbReference>
<organism evidence="9 10">
    <name type="scientific">Staphylococcus epidermidis</name>
    <dbReference type="NCBI Taxonomy" id="1282"/>
    <lineage>
        <taxon>Bacteria</taxon>
        <taxon>Bacillati</taxon>
        <taxon>Bacillota</taxon>
        <taxon>Bacilli</taxon>
        <taxon>Bacillales</taxon>
        <taxon>Staphylococcaceae</taxon>
        <taxon>Staphylococcus</taxon>
    </lineage>
</organism>
<dbReference type="PANTHER" id="PTHR43124">
    <property type="entry name" value="PURINE EFFLUX PUMP PBUE"/>
    <property type="match status" value="1"/>
</dbReference>